<evidence type="ECO:0000313" key="2">
    <source>
        <dbReference type="EMBL" id="KAJ6826701.1"/>
    </source>
</evidence>
<keyword evidence="4" id="KW-1185">Reference proteome</keyword>
<sequence>MLRSGGLSTPDDADRGDGATHRRGRSTARGGTEWH</sequence>
<evidence type="ECO:0000313" key="3">
    <source>
        <dbReference type="EMBL" id="KAJ6842563.1"/>
    </source>
</evidence>
<feature type="region of interest" description="Disordered" evidence="1">
    <location>
        <begin position="1"/>
        <end position="35"/>
    </location>
</feature>
<dbReference type="EMBL" id="JANAVB010007550">
    <property type="protein sequence ID" value="KAJ6842563.1"/>
    <property type="molecule type" value="Genomic_DNA"/>
</dbReference>
<proteinExistence type="predicted"/>
<evidence type="ECO:0000313" key="4">
    <source>
        <dbReference type="Proteomes" id="UP001140949"/>
    </source>
</evidence>
<dbReference type="EMBL" id="JANAVB010020601">
    <property type="protein sequence ID" value="KAJ6826701.1"/>
    <property type="molecule type" value="Genomic_DNA"/>
</dbReference>
<dbReference type="Proteomes" id="UP001140949">
    <property type="component" value="Unassembled WGS sequence"/>
</dbReference>
<name>A0AAX6HPB4_IRIPA</name>
<evidence type="ECO:0000256" key="1">
    <source>
        <dbReference type="SAM" id="MobiDB-lite"/>
    </source>
</evidence>
<dbReference type="AlphaFoldDB" id="A0AAX6HPB4"/>
<reference evidence="3" key="1">
    <citation type="journal article" date="2023" name="GigaByte">
        <title>Genome assembly of the bearded iris, Iris pallida Lam.</title>
        <authorList>
            <person name="Bruccoleri R.E."/>
            <person name="Oakeley E.J."/>
            <person name="Faust A.M.E."/>
            <person name="Altorfer M."/>
            <person name="Dessus-Babus S."/>
            <person name="Burckhardt D."/>
            <person name="Oertli M."/>
            <person name="Naumann U."/>
            <person name="Petersen F."/>
            <person name="Wong J."/>
        </authorList>
    </citation>
    <scope>NUCLEOTIDE SEQUENCE</scope>
    <source>
        <strain evidence="3">GSM-AAB239-AS_SAM_17_03QT</strain>
    </source>
</reference>
<accession>A0AAX6HPB4</accession>
<gene>
    <name evidence="3" type="ORF">M6B38_300970</name>
    <name evidence="2" type="ORF">M6B38_371230</name>
</gene>
<protein>
    <submittedName>
        <fullName evidence="3">Atherin-like</fullName>
    </submittedName>
</protein>
<comment type="caution">
    <text evidence="3">The sequence shown here is derived from an EMBL/GenBank/DDBJ whole genome shotgun (WGS) entry which is preliminary data.</text>
</comment>
<reference evidence="3" key="2">
    <citation type="submission" date="2023-04" db="EMBL/GenBank/DDBJ databases">
        <authorList>
            <person name="Bruccoleri R.E."/>
            <person name="Oakeley E.J."/>
            <person name="Faust A.-M."/>
            <person name="Dessus-Babus S."/>
            <person name="Altorfer M."/>
            <person name="Burckhardt D."/>
            <person name="Oertli M."/>
            <person name="Naumann U."/>
            <person name="Petersen F."/>
            <person name="Wong J."/>
        </authorList>
    </citation>
    <scope>NUCLEOTIDE SEQUENCE</scope>
    <source>
        <strain evidence="3">GSM-AAB239-AS_SAM_17_03QT</strain>
        <tissue evidence="3">Leaf</tissue>
    </source>
</reference>
<organism evidence="3 4">
    <name type="scientific">Iris pallida</name>
    <name type="common">Sweet iris</name>
    <dbReference type="NCBI Taxonomy" id="29817"/>
    <lineage>
        <taxon>Eukaryota</taxon>
        <taxon>Viridiplantae</taxon>
        <taxon>Streptophyta</taxon>
        <taxon>Embryophyta</taxon>
        <taxon>Tracheophyta</taxon>
        <taxon>Spermatophyta</taxon>
        <taxon>Magnoliopsida</taxon>
        <taxon>Liliopsida</taxon>
        <taxon>Asparagales</taxon>
        <taxon>Iridaceae</taxon>
        <taxon>Iridoideae</taxon>
        <taxon>Irideae</taxon>
        <taxon>Iris</taxon>
    </lineage>
</organism>